<feature type="compositionally biased region" description="Polar residues" evidence="1">
    <location>
        <begin position="149"/>
        <end position="164"/>
    </location>
</feature>
<dbReference type="GeneID" id="100376486"/>
<reference evidence="4" key="1">
    <citation type="submission" date="2025-08" db="UniProtKB">
        <authorList>
            <consortium name="RefSeq"/>
        </authorList>
    </citation>
    <scope>IDENTIFICATION</scope>
    <source>
        <tissue evidence="4">Testes</tissue>
    </source>
</reference>
<dbReference type="Gene3D" id="1.20.5.170">
    <property type="match status" value="1"/>
</dbReference>
<evidence type="ECO:0000259" key="2">
    <source>
        <dbReference type="PROSITE" id="PS50217"/>
    </source>
</evidence>
<dbReference type="InterPro" id="IPR031106">
    <property type="entry name" value="C/EBP"/>
</dbReference>
<feature type="region of interest" description="Disordered" evidence="1">
    <location>
        <begin position="144"/>
        <end position="220"/>
    </location>
</feature>
<proteinExistence type="predicted"/>
<dbReference type="Proteomes" id="UP000694865">
    <property type="component" value="Unplaced"/>
</dbReference>
<evidence type="ECO:0000313" key="3">
    <source>
        <dbReference type="Proteomes" id="UP000694865"/>
    </source>
</evidence>
<protein>
    <submittedName>
        <fullName evidence="4">CCAAT/enhancer-binding protein delta-like</fullName>
    </submittedName>
</protein>
<organism evidence="3 4">
    <name type="scientific">Saccoglossus kowalevskii</name>
    <name type="common">Acorn worm</name>
    <dbReference type="NCBI Taxonomy" id="10224"/>
    <lineage>
        <taxon>Eukaryota</taxon>
        <taxon>Metazoa</taxon>
        <taxon>Hemichordata</taxon>
        <taxon>Enteropneusta</taxon>
        <taxon>Harrimaniidae</taxon>
        <taxon>Saccoglossus</taxon>
    </lineage>
</organism>
<evidence type="ECO:0000256" key="1">
    <source>
        <dbReference type="SAM" id="MobiDB-lite"/>
    </source>
</evidence>
<feature type="compositionally biased region" description="Basic and acidic residues" evidence="1">
    <location>
        <begin position="182"/>
        <end position="193"/>
    </location>
</feature>
<dbReference type="InterPro" id="IPR046347">
    <property type="entry name" value="bZIP_sf"/>
</dbReference>
<dbReference type="CDD" id="cd14693">
    <property type="entry name" value="bZIP_CEBP"/>
    <property type="match status" value="1"/>
</dbReference>
<evidence type="ECO:0000313" key="4">
    <source>
        <dbReference type="RefSeq" id="XP_006821714.1"/>
    </source>
</evidence>
<sequence>MDSPANFYDSEVDDTKPKSNNSVFLFDETVLADYSDIYRNEGSIDFSLYLQGTAAANSPSTTVKNDDIYNELDFLPASCNPALTITPTPTDSTLPELIEVNQIESKTSKEDTEYMSQIGENRAPPTSVKTEAQEPEKIVVTIKTEKDASSPSVCQHTYSTSTPETRNRLKSAPASKSLKGKRTIDKNSEEYRHRREKNNVAVRRSREKSKVKQKEVQNKVSQLQDENDKLQKKVELLTKELTVLKSLFTNVGVTPPVLSGSDSM</sequence>
<dbReference type="SMART" id="SM00338">
    <property type="entry name" value="BRLZ"/>
    <property type="match status" value="1"/>
</dbReference>
<feature type="compositionally biased region" description="Basic and acidic residues" evidence="1">
    <location>
        <begin position="208"/>
        <end position="217"/>
    </location>
</feature>
<name>A0ABM0MNX3_SACKO</name>
<dbReference type="InterPro" id="IPR004827">
    <property type="entry name" value="bZIP"/>
</dbReference>
<gene>
    <name evidence="4" type="primary">LOC100376486</name>
</gene>
<dbReference type="Pfam" id="PF07716">
    <property type="entry name" value="bZIP_2"/>
    <property type="match status" value="1"/>
</dbReference>
<keyword evidence="3" id="KW-1185">Reference proteome</keyword>
<accession>A0ABM0MNX3</accession>
<dbReference type="PANTHER" id="PTHR23334">
    <property type="entry name" value="CCAAT/ENHANCER BINDING PROTEIN"/>
    <property type="match status" value="1"/>
</dbReference>
<dbReference type="PANTHER" id="PTHR23334:SF20">
    <property type="entry name" value="BASIC LEUCINE ZIPPER 24"/>
    <property type="match status" value="1"/>
</dbReference>
<dbReference type="PROSITE" id="PS50217">
    <property type="entry name" value="BZIP"/>
    <property type="match status" value="1"/>
</dbReference>
<feature type="domain" description="BZIP" evidence="2">
    <location>
        <begin position="188"/>
        <end position="251"/>
    </location>
</feature>
<dbReference type="SUPFAM" id="SSF57959">
    <property type="entry name" value="Leucine zipper domain"/>
    <property type="match status" value="1"/>
</dbReference>
<dbReference type="RefSeq" id="XP_006821714.1">
    <property type="nucleotide sequence ID" value="XM_006821651.1"/>
</dbReference>